<dbReference type="KEGG" id="gcr:GcLGCM259_2611"/>
<organism evidence="2 3">
    <name type="scientific">Glutamicibacter creatinolyticus</name>
    <dbReference type="NCBI Taxonomy" id="162496"/>
    <lineage>
        <taxon>Bacteria</taxon>
        <taxon>Bacillati</taxon>
        <taxon>Actinomycetota</taxon>
        <taxon>Actinomycetes</taxon>
        <taxon>Micrococcales</taxon>
        <taxon>Micrococcaceae</taxon>
        <taxon>Glutamicibacter</taxon>
    </lineage>
</organism>
<dbReference type="AlphaFoldDB" id="A0A5B7WWD0"/>
<protein>
    <submittedName>
        <fullName evidence="2">Uncharacterized protein</fullName>
    </submittedName>
</protein>
<keyword evidence="3" id="KW-1185">Reference proteome</keyword>
<name>A0A5B7WWD0_9MICC</name>
<evidence type="ECO:0000313" key="2">
    <source>
        <dbReference type="EMBL" id="QCY48318.1"/>
    </source>
</evidence>
<feature type="region of interest" description="Disordered" evidence="1">
    <location>
        <begin position="1"/>
        <end position="20"/>
    </location>
</feature>
<dbReference type="RefSeq" id="WP_054821189.1">
    <property type="nucleotide sequence ID" value="NZ_CP034412.1"/>
</dbReference>
<evidence type="ECO:0000313" key="3">
    <source>
        <dbReference type="Proteomes" id="UP000307000"/>
    </source>
</evidence>
<dbReference type="Proteomes" id="UP000307000">
    <property type="component" value="Chromosome"/>
</dbReference>
<gene>
    <name evidence="2" type="ORF">GcLGCM259_2611</name>
</gene>
<accession>A0A5B7WWD0</accession>
<proteinExistence type="predicted"/>
<reference evidence="2 3" key="1">
    <citation type="submission" date="2018-12" db="EMBL/GenBank/DDBJ databases">
        <title>Complete Genome Sequence of Glutamicibacter creatinolyticus strain LGCM259,isolated from an abscess of a 12-year-old mare in Italy.</title>
        <authorList>
            <person name="Santos R.G."/>
            <person name="Silva A.L."/>
            <person name="Seyffert N."/>
            <person name="Castro T.L.P."/>
            <person name="Attili A.R."/>
            <person name="Rifici C."/>
            <person name="Mazzullo G."/>
            <person name="Brenig B."/>
            <person name="Venanzi F."/>
            <person name="Azevedo V."/>
        </authorList>
    </citation>
    <scope>NUCLEOTIDE SEQUENCE [LARGE SCALE GENOMIC DNA]</scope>
    <source>
        <strain evidence="2 3">LGCM 259</strain>
    </source>
</reference>
<evidence type="ECO:0000256" key="1">
    <source>
        <dbReference type="SAM" id="MobiDB-lite"/>
    </source>
</evidence>
<sequence>MNEHHASEDYEARLERTDDSPLKAAARWTAAVASAVLGDAEFEPSGSSVVVYSRTDDSRVLTLPTSNLEEAERLIALVRRDLGELSPEDFLSEWGPADEPEE</sequence>
<dbReference type="EMBL" id="CP034412">
    <property type="protein sequence ID" value="QCY48318.1"/>
    <property type="molecule type" value="Genomic_DNA"/>
</dbReference>